<accession>M5RCP3</accession>
<sequence length="85" mass="9374">MQAGSQRSGNPARAAATKLTSLSRPPDLRRLAATLIRPTAWVTQYTTTLYLISTCSPRGVHIAIVKHYPSVKGNTSRQQRKALER</sequence>
<dbReference type="AlphaFoldDB" id="M5RCP3"/>
<evidence type="ECO:0000313" key="2">
    <source>
        <dbReference type="EMBL" id="EMI17253.1"/>
    </source>
</evidence>
<reference evidence="2 3" key="1">
    <citation type="journal article" date="2013" name="Mar. Genomics">
        <title>Expression of sulfatases in Rhodopirellula baltica and the diversity of sulfatases in the genus Rhodopirellula.</title>
        <authorList>
            <person name="Wegner C.E."/>
            <person name="Richter-Heitmann T."/>
            <person name="Klindworth A."/>
            <person name="Klockow C."/>
            <person name="Richter M."/>
            <person name="Achstetter T."/>
            <person name="Glockner F.O."/>
            <person name="Harder J."/>
        </authorList>
    </citation>
    <scope>NUCLEOTIDE SEQUENCE [LARGE SCALE GENOMIC DNA]</scope>
    <source>
        <strain evidence="2 3">SM1</strain>
    </source>
</reference>
<evidence type="ECO:0000313" key="3">
    <source>
        <dbReference type="Proteomes" id="UP000011991"/>
    </source>
</evidence>
<dbReference type="EMBL" id="ANOG01000833">
    <property type="protein sequence ID" value="EMI17253.1"/>
    <property type="molecule type" value="Genomic_DNA"/>
</dbReference>
<organism evidence="2 3">
    <name type="scientific">Rhodopirellula maiorica SM1</name>
    <dbReference type="NCBI Taxonomy" id="1265738"/>
    <lineage>
        <taxon>Bacteria</taxon>
        <taxon>Pseudomonadati</taxon>
        <taxon>Planctomycetota</taxon>
        <taxon>Planctomycetia</taxon>
        <taxon>Pirellulales</taxon>
        <taxon>Pirellulaceae</taxon>
        <taxon>Novipirellula</taxon>
    </lineage>
</organism>
<gene>
    <name evidence="2" type="ORF">RMSM_05825</name>
</gene>
<protein>
    <submittedName>
        <fullName evidence="2">Uncharacterized protein</fullName>
    </submittedName>
</protein>
<keyword evidence="3" id="KW-1185">Reference proteome</keyword>
<feature type="region of interest" description="Disordered" evidence="1">
    <location>
        <begin position="1"/>
        <end position="21"/>
    </location>
</feature>
<evidence type="ECO:0000256" key="1">
    <source>
        <dbReference type="SAM" id="MobiDB-lite"/>
    </source>
</evidence>
<proteinExistence type="predicted"/>
<dbReference type="Proteomes" id="UP000011991">
    <property type="component" value="Unassembled WGS sequence"/>
</dbReference>
<dbReference type="PATRIC" id="fig|1265738.3.peg.5820"/>
<comment type="caution">
    <text evidence="2">The sequence shown here is derived from an EMBL/GenBank/DDBJ whole genome shotgun (WGS) entry which is preliminary data.</text>
</comment>
<name>M5RCP3_9BACT</name>